<keyword evidence="4" id="KW-1185">Reference proteome</keyword>
<name>A0A849HEE1_9MICO</name>
<evidence type="ECO:0000313" key="4">
    <source>
        <dbReference type="Proteomes" id="UP000588586"/>
    </source>
</evidence>
<dbReference type="GO" id="GO:0003677">
    <property type="term" value="F:DNA binding"/>
    <property type="evidence" value="ECO:0007669"/>
    <property type="project" value="UniProtKB-KW"/>
</dbReference>
<dbReference type="PANTHER" id="PTHR30204:SF89">
    <property type="entry name" value="HTH MERR-TYPE DOMAIN-CONTAINING PROTEIN"/>
    <property type="match status" value="1"/>
</dbReference>
<dbReference type="InterPro" id="IPR000551">
    <property type="entry name" value="MerR-type_HTH_dom"/>
</dbReference>
<dbReference type="PANTHER" id="PTHR30204">
    <property type="entry name" value="REDOX-CYCLING DRUG-SENSING TRANSCRIPTIONAL ACTIVATOR SOXR"/>
    <property type="match status" value="1"/>
</dbReference>
<dbReference type="AlphaFoldDB" id="A0A849HEE1"/>
<keyword evidence="1" id="KW-0238">DNA-binding</keyword>
<dbReference type="RefSeq" id="WP_171242090.1">
    <property type="nucleotide sequence ID" value="NZ_JABEPQ010000001.1"/>
</dbReference>
<dbReference type="Proteomes" id="UP000588586">
    <property type="component" value="Unassembled WGS sequence"/>
</dbReference>
<dbReference type="Gene3D" id="1.10.1660.10">
    <property type="match status" value="1"/>
</dbReference>
<evidence type="ECO:0000256" key="1">
    <source>
        <dbReference type="ARBA" id="ARBA00023125"/>
    </source>
</evidence>
<dbReference type="SUPFAM" id="SSF46955">
    <property type="entry name" value="Putative DNA-binding domain"/>
    <property type="match status" value="1"/>
</dbReference>
<dbReference type="PROSITE" id="PS50937">
    <property type="entry name" value="HTH_MERR_2"/>
    <property type="match status" value="1"/>
</dbReference>
<dbReference type="Pfam" id="PF13411">
    <property type="entry name" value="MerR_1"/>
    <property type="match status" value="1"/>
</dbReference>
<evidence type="ECO:0000313" key="3">
    <source>
        <dbReference type="EMBL" id="NNM45013.1"/>
    </source>
</evidence>
<dbReference type="InterPro" id="IPR047057">
    <property type="entry name" value="MerR_fam"/>
</dbReference>
<protein>
    <submittedName>
        <fullName evidence="3">MerR family transcriptional regulator</fullName>
    </submittedName>
</protein>
<dbReference type="GO" id="GO:0003700">
    <property type="term" value="F:DNA-binding transcription factor activity"/>
    <property type="evidence" value="ECO:0007669"/>
    <property type="project" value="InterPro"/>
</dbReference>
<accession>A0A849HEE1</accession>
<gene>
    <name evidence="3" type="ORF">HJG52_03205</name>
</gene>
<dbReference type="SMART" id="SM00422">
    <property type="entry name" value="HTH_MERR"/>
    <property type="match status" value="1"/>
</dbReference>
<evidence type="ECO:0000259" key="2">
    <source>
        <dbReference type="PROSITE" id="PS50937"/>
    </source>
</evidence>
<comment type="caution">
    <text evidence="3">The sequence shown here is derived from an EMBL/GenBank/DDBJ whole genome shotgun (WGS) entry which is preliminary data.</text>
</comment>
<dbReference type="InterPro" id="IPR009061">
    <property type="entry name" value="DNA-bd_dom_put_sf"/>
</dbReference>
<feature type="domain" description="HTH merR-type" evidence="2">
    <location>
        <begin position="16"/>
        <end position="74"/>
    </location>
</feature>
<dbReference type="CDD" id="cd00592">
    <property type="entry name" value="HTH_MerR-like"/>
    <property type="match status" value="1"/>
</dbReference>
<organism evidence="3 4">
    <name type="scientific">Knoellia koreensis</name>
    <dbReference type="NCBI Taxonomy" id="2730921"/>
    <lineage>
        <taxon>Bacteria</taxon>
        <taxon>Bacillati</taxon>
        <taxon>Actinomycetota</taxon>
        <taxon>Actinomycetes</taxon>
        <taxon>Micrococcales</taxon>
        <taxon>Intrasporangiaceae</taxon>
        <taxon>Knoellia</taxon>
    </lineage>
</organism>
<dbReference type="EMBL" id="JABEPQ010000001">
    <property type="protein sequence ID" value="NNM45013.1"/>
    <property type="molecule type" value="Genomic_DNA"/>
</dbReference>
<reference evidence="3 4" key="1">
    <citation type="submission" date="2020-04" db="EMBL/GenBank/DDBJ databases">
        <title>Knoellia sp. isolate from air conditioner.</title>
        <authorList>
            <person name="Chea S."/>
            <person name="Kim D.-U."/>
        </authorList>
    </citation>
    <scope>NUCLEOTIDE SEQUENCE [LARGE SCALE GENOMIC DNA]</scope>
    <source>
        <strain evidence="3 4">DB2414S</strain>
    </source>
</reference>
<proteinExistence type="predicted"/>
<sequence length="233" mass="24795">MTIGAVLAAVQDDFPDVSISKIRFLEAEGLLTPARTASGYRTYSAADVERLRYILSAQRDHFWPLKVIREALDAMDRGLTPARADDGGMPRPAVPAVVPDPDVPEAAELVAGDSLRLTAQELAGASGLDEQVLRELETFGLVRADDSGHYDESALRVATAAGALAAYGVEPRHLRPFRTAADREIGLVQQVVSPHRGRARGGKGAGGDDPTVEVLRLCIALHTALVKDGLGRA</sequence>